<accession>A0A917HDZ0</accession>
<sequence length="376" mass="43142">MRTLPIIISVCCLLLCQCKDPFSPDIESPKQGYLVIEGFLDTANPTEIRLTRTRGLQETEIAYENGATVTVETESGSAFNLSFHGDGLYSAPPLALGTEKARLRIVTAGNVTYLSDFVESKMAPPIDSVTWERRDDGVHVLVNTHDNYNQTHYYFWTYEETWHFRSLYESHYEYAGDGEVRVRENDIYNCWSSQRSTGVYLANTTGLSDDRVIGQRLLAIPNLSEKLGVKYSILVKQYVLTAEAHQYWEVLQKNTEEMGSIFDPQPSNLESNIRNVDDTNEPVVGYISISTMRQKRIFIDNMELKDWEIHVPFYDDCVLTQAGIPEYDKYFRIRDYIPLFHIRDAVGRIVAYTTTFDHCADCTIRGTNVRPAFWPQ</sequence>
<gene>
    <name evidence="1" type="ORF">GCM10007415_04920</name>
</gene>
<comment type="caution">
    <text evidence="1">The sequence shown here is derived from an EMBL/GenBank/DDBJ whole genome shotgun (WGS) entry which is preliminary data.</text>
</comment>
<organism evidence="1 2">
    <name type="scientific">Parapedobacter pyrenivorans</name>
    <dbReference type="NCBI Taxonomy" id="1305674"/>
    <lineage>
        <taxon>Bacteria</taxon>
        <taxon>Pseudomonadati</taxon>
        <taxon>Bacteroidota</taxon>
        <taxon>Sphingobacteriia</taxon>
        <taxon>Sphingobacteriales</taxon>
        <taxon>Sphingobacteriaceae</taxon>
        <taxon>Parapedobacter</taxon>
    </lineage>
</organism>
<proteinExistence type="predicted"/>
<dbReference type="EMBL" id="BMER01000001">
    <property type="protein sequence ID" value="GGG76186.1"/>
    <property type="molecule type" value="Genomic_DNA"/>
</dbReference>
<dbReference type="RefSeq" id="WP_188504344.1">
    <property type="nucleotide sequence ID" value="NZ_BMER01000001.1"/>
</dbReference>
<name>A0A917HDZ0_9SPHI</name>
<dbReference type="AlphaFoldDB" id="A0A917HDZ0"/>
<dbReference type="InterPro" id="IPR025345">
    <property type="entry name" value="DUF4249"/>
</dbReference>
<protein>
    <recommendedName>
        <fullName evidence="3">DUF4249 domain-containing protein</fullName>
    </recommendedName>
</protein>
<dbReference type="Pfam" id="PF14054">
    <property type="entry name" value="DUF4249"/>
    <property type="match status" value="1"/>
</dbReference>
<evidence type="ECO:0000313" key="1">
    <source>
        <dbReference type="EMBL" id="GGG76186.1"/>
    </source>
</evidence>
<evidence type="ECO:0000313" key="2">
    <source>
        <dbReference type="Proteomes" id="UP000660862"/>
    </source>
</evidence>
<dbReference type="Proteomes" id="UP000660862">
    <property type="component" value="Unassembled WGS sequence"/>
</dbReference>
<evidence type="ECO:0008006" key="3">
    <source>
        <dbReference type="Google" id="ProtNLM"/>
    </source>
</evidence>
<reference evidence="1" key="2">
    <citation type="submission" date="2020-09" db="EMBL/GenBank/DDBJ databases">
        <authorList>
            <person name="Sun Q."/>
            <person name="Zhou Y."/>
        </authorList>
    </citation>
    <scope>NUCLEOTIDE SEQUENCE</scope>
    <source>
        <strain evidence="1">CGMCC 1.12195</strain>
    </source>
</reference>
<keyword evidence="2" id="KW-1185">Reference proteome</keyword>
<reference evidence="1" key="1">
    <citation type="journal article" date="2014" name="Int. J. Syst. Evol. Microbiol.">
        <title>Complete genome sequence of Corynebacterium casei LMG S-19264T (=DSM 44701T), isolated from a smear-ripened cheese.</title>
        <authorList>
            <consortium name="US DOE Joint Genome Institute (JGI-PGF)"/>
            <person name="Walter F."/>
            <person name="Albersmeier A."/>
            <person name="Kalinowski J."/>
            <person name="Ruckert C."/>
        </authorList>
    </citation>
    <scope>NUCLEOTIDE SEQUENCE</scope>
    <source>
        <strain evidence="1">CGMCC 1.12195</strain>
    </source>
</reference>